<dbReference type="InParanoid" id="A0A7N4NGU9"/>
<feature type="chain" id="PRO_5029489708" description="Ig-like domain-containing protein" evidence="8">
    <location>
        <begin position="20"/>
        <end position="111"/>
    </location>
</feature>
<dbReference type="GO" id="GO:0009617">
    <property type="term" value="P:response to bacterium"/>
    <property type="evidence" value="ECO:0007669"/>
    <property type="project" value="TreeGrafter"/>
</dbReference>
<accession>A0A7N4NGU9</accession>
<dbReference type="PROSITE" id="PS50835">
    <property type="entry name" value="IG_LIKE"/>
    <property type="match status" value="1"/>
</dbReference>
<reference evidence="10" key="2">
    <citation type="submission" date="2025-08" db="UniProtKB">
        <authorList>
            <consortium name="Ensembl"/>
        </authorList>
    </citation>
    <scope>IDENTIFICATION</scope>
</reference>
<evidence type="ECO:0000256" key="8">
    <source>
        <dbReference type="SAM" id="SignalP"/>
    </source>
</evidence>
<dbReference type="FunCoup" id="A0A7N4NGU9">
    <property type="interactions" value="132"/>
</dbReference>
<keyword evidence="7" id="KW-0325">Glycoprotein</keyword>
<reference evidence="10 11" key="1">
    <citation type="journal article" date="2011" name="Proc. Natl. Acad. Sci. U.S.A.">
        <title>Genetic diversity and population structure of the endangered marsupial Sarcophilus harrisii (Tasmanian devil).</title>
        <authorList>
            <person name="Miller W."/>
            <person name="Hayes V.M."/>
            <person name="Ratan A."/>
            <person name="Petersen D.C."/>
            <person name="Wittekindt N.E."/>
            <person name="Miller J."/>
            <person name="Walenz B."/>
            <person name="Knight J."/>
            <person name="Qi J."/>
            <person name="Zhao F."/>
            <person name="Wang Q."/>
            <person name="Bedoya-Reina O.C."/>
            <person name="Katiyar N."/>
            <person name="Tomsho L.P."/>
            <person name="Kasson L.M."/>
            <person name="Hardie R.A."/>
            <person name="Woodbridge P."/>
            <person name="Tindall E.A."/>
            <person name="Bertelsen M.F."/>
            <person name="Dixon D."/>
            <person name="Pyecroft S."/>
            <person name="Helgen K.M."/>
            <person name="Lesk A.M."/>
            <person name="Pringle T.H."/>
            <person name="Patterson N."/>
            <person name="Zhang Y."/>
            <person name="Kreiss A."/>
            <person name="Woods G.M."/>
            <person name="Jones M.E."/>
            <person name="Schuster S.C."/>
        </authorList>
    </citation>
    <scope>NUCLEOTIDE SEQUENCE [LARGE SCALE GENOMIC DNA]</scope>
</reference>
<dbReference type="InterPro" id="IPR013106">
    <property type="entry name" value="Ig_V-set"/>
</dbReference>
<dbReference type="InterPro" id="IPR007110">
    <property type="entry name" value="Ig-like_dom"/>
</dbReference>
<dbReference type="InterPro" id="IPR052051">
    <property type="entry name" value="TCR_complex_component"/>
</dbReference>
<dbReference type="GO" id="GO:0002376">
    <property type="term" value="P:immune system process"/>
    <property type="evidence" value="ECO:0007669"/>
    <property type="project" value="UniProtKB-KW"/>
</dbReference>
<keyword evidence="6" id="KW-1015">Disulfide bond</keyword>
<reference evidence="10" key="3">
    <citation type="submission" date="2025-09" db="UniProtKB">
        <authorList>
            <consortium name="Ensembl"/>
        </authorList>
    </citation>
    <scope>IDENTIFICATION</scope>
</reference>
<keyword evidence="5" id="KW-0472">Membrane</keyword>
<evidence type="ECO:0000313" key="11">
    <source>
        <dbReference type="Proteomes" id="UP000007648"/>
    </source>
</evidence>
<keyword evidence="4" id="KW-0391">Immunity</keyword>
<dbReference type="PANTHER" id="PTHR19433">
    <property type="entry name" value="T-CELL RECEPTOR ALPHA CHAIN V REGION-RELATED"/>
    <property type="match status" value="1"/>
</dbReference>
<feature type="signal peptide" evidence="8">
    <location>
        <begin position="1"/>
        <end position="19"/>
    </location>
</feature>
<evidence type="ECO:0000313" key="10">
    <source>
        <dbReference type="Ensembl" id="ENSSHAP00000023094.1"/>
    </source>
</evidence>
<dbReference type="PANTHER" id="PTHR19433:SF111">
    <property type="entry name" value="T CELL RECEPTOR ALPHA VARIABLE 4"/>
    <property type="match status" value="1"/>
</dbReference>
<evidence type="ECO:0000256" key="4">
    <source>
        <dbReference type="ARBA" id="ARBA00022859"/>
    </source>
</evidence>
<organism evidence="10 11">
    <name type="scientific">Sarcophilus harrisii</name>
    <name type="common">Tasmanian devil</name>
    <name type="synonym">Sarcophilus laniarius</name>
    <dbReference type="NCBI Taxonomy" id="9305"/>
    <lineage>
        <taxon>Eukaryota</taxon>
        <taxon>Metazoa</taxon>
        <taxon>Chordata</taxon>
        <taxon>Craniata</taxon>
        <taxon>Vertebrata</taxon>
        <taxon>Euteleostomi</taxon>
        <taxon>Mammalia</taxon>
        <taxon>Metatheria</taxon>
        <taxon>Dasyuromorphia</taxon>
        <taxon>Dasyuridae</taxon>
        <taxon>Sarcophilus</taxon>
    </lineage>
</organism>
<dbReference type="Proteomes" id="UP000007648">
    <property type="component" value="Unassembled WGS sequence"/>
</dbReference>
<keyword evidence="2" id="KW-1003">Cell membrane</keyword>
<dbReference type="SMART" id="SM00406">
    <property type="entry name" value="IGv"/>
    <property type="match status" value="1"/>
</dbReference>
<evidence type="ECO:0000256" key="2">
    <source>
        <dbReference type="ARBA" id="ARBA00022475"/>
    </source>
</evidence>
<feature type="domain" description="Ig-like" evidence="9">
    <location>
        <begin position="19"/>
        <end position="111"/>
    </location>
</feature>
<evidence type="ECO:0000256" key="1">
    <source>
        <dbReference type="ARBA" id="ARBA00004236"/>
    </source>
</evidence>
<dbReference type="SUPFAM" id="SSF48726">
    <property type="entry name" value="Immunoglobulin"/>
    <property type="match status" value="1"/>
</dbReference>
<proteinExistence type="predicted"/>
<dbReference type="Ensembl" id="ENSSHAT00000031164.1">
    <property type="protein sequence ID" value="ENSSHAP00000023094.1"/>
    <property type="gene ID" value="ENSSHAG00000027298.1"/>
</dbReference>
<comment type="subcellular location">
    <subcellularLocation>
        <location evidence="1">Cell membrane</location>
    </subcellularLocation>
</comment>
<dbReference type="InterPro" id="IPR013783">
    <property type="entry name" value="Ig-like_fold"/>
</dbReference>
<keyword evidence="3 8" id="KW-0732">Signal</keyword>
<dbReference type="AlphaFoldDB" id="A0A7N4NGU9"/>
<protein>
    <recommendedName>
        <fullName evidence="9">Ig-like domain-containing protein</fullName>
    </recommendedName>
</protein>
<keyword evidence="11" id="KW-1185">Reference proteome</keyword>
<dbReference type="Gene3D" id="2.60.40.10">
    <property type="entry name" value="Immunoglobulins"/>
    <property type="match status" value="1"/>
</dbReference>
<dbReference type="GeneTree" id="ENSGT00940000162998"/>
<name>A0A7N4NGU9_SARHA</name>
<dbReference type="Pfam" id="PF07686">
    <property type="entry name" value="V-set"/>
    <property type="match status" value="1"/>
</dbReference>
<evidence type="ECO:0000256" key="7">
    <source>
        <dbReference type="ARBA" id="ARBA00023180"/>
    </source>
</evidence>
<evidence type="ECO:0000256" key="5">
    <source>
        <dbReference type="ARBA" id="ARBA00023136"/>
    </source>
</evidence>
<dbReference type="GO" id="GO:0005886">
    <property type="term" value="C:plasma membrane"/>
    <property type="evidence" value="ECO:0007669"/>
    <property type="project" value="UniProtKB-SubCell"/>
</dbReference>
<dbReference type="InterPro" id="IPR036179">
    <property type="entry name" value="Ig-like_dom_sf"/>
</dbReference>
<evidence type="ECO:0000259" key="9">
    <source>
        <dbReference type="PROSITE" id="PS50835"/>
    </source>
</evidence>
<evidence type="ECO:0000256" key="3">
    <source>
        <dbReference type="ARBA" id="ARBA00022729"/>
    </source>
</evidence>
<sequence length="111" mass="12572">MKLVIGVIMLLTFGTRCNSKVIQPISQEVIEGQGVDLPCNHQDIGTNMNVFWYRQFPNQEPQFLIQNYKAKVTSGRVSLTISSDRKFSNLSLPTVTQRDTAVYYCVLQTAQ</sequence>
<evidence type="ECO:0000256" key="6">
    <source>
        <dbReference type="ARBA" id="ARBA00023157"/>
    </source>
</evidence>